<evidence type="ECO:0000256" key="5">
    <source>
        <dbReference type="ARBA" id="ARBA00023136"/>
    </source>
</evidence>
<feature type="signal peptide" evidence="7">
    <location>
        <begin position="1"/>
        <end position="19"/>
    </location>
</feature>
<feature type="transmembrane region" description="Helical" evidence="6">
    <location>
        <begin position="740"/>
        <end position="761"/>
    </location>
</feature>
<feature type="transmembrane region" description="Helical" evidence="6">
    <location>
        <begin position="655"/>
        <end position="673"/>
    </location>
</feature>
<keyword evidence="10" id="KW-1185">Reference proteome</keyword>
<feature type="transmembrane region" description="Helical" evidence="6">
    <location>
        <begin position="715"/>
        <end position="734"/>
    </location>
</feature>
<evidence type="ECO:0000256" key="6">
    <source>
        <dbReference type="SAM" id="Phobius"/>
    </source>
</evidence>
<feature type="transmembrane region" description="Helical" evidence="6">
    <location>
        <begin position="241"/>
        <end position="258"/>
    </location>
</feature>
<evidence type="ECO:0000256" key="2">
    <source>
        <dbReference type="ARBA" id="ARBA00022475"/>
    </source>
</evidence>
<feature type="transmembrane region" description="Helical" evidence="6">
    <location>
        <begin position="351"/>
        <end position="373"/>
    </location>
</feature>
<keyword evidence="3 6" id="KW-0812">Transmembrane</keyword>
<evidence type="ECO:0000313" key="9">
    <source>
        <dbReference type="EMBL" id="QJR15724.1"/>
    </source>
</evidence>
<feature type="transmembrane region" description="Helical" evidence="6">
    <location>
        <begin position="325"/>
        <end position="345"/>
    </location>
</feature>
<dbReference type="EMBL" id="CP053073">
    <property type="protein sequence ID" value="QJR15724.1"/>
    <property type="molecule type" value="Genomic_DNA"/>
</dbReference>
<feature type="transmembrane region" description="Helical" evidence="6">
    <location>
        <begin position="403"/>
        <end position="427"/>
    </location>
</feature>
<keyword evidence="7" id="KW-0732">Signal</keyword>
<accession>A0A6M4HB79</accession>
<feature type="domain" description="Membrane transport protein MMPL" evidence="8">
    <location>
        <begin position="195"/>
        <end position="383"/>
    </location>
</feature>
<feature type="transmembrane region" description="Helical" evidence="6">
    <location>
        <begin position="627"/>
        <end position="646"/>
    </location>
</feature>
<keyword evidence="5 6" id="KW-0472">Membrane</keyword>
<proteinExistence type="predicted"/>
<dbReference type="AlphaFoldDB" id="A0A6M4HB79"/>
<reference evidence="9 10" key="1">
    <citation type="submission" date="2020-04" db="EMBL/GenBank/DDBJ databases">
        <title>Usitatibacter rugosus gen. nov., sp. nov. and Usitatibacter palustris sp. nov., novel members of Usitatibacteraceae fam. nov. within the order Nitrosomonadales isolated from soil.</title>
        <authorList>
            <person name="Huber K.J."/>
            <person name="Neumann-Schaal M."/>
            <person name="Geppert A."/>
            <person name="Luckner M."/>
            <person name="Wanner G."/>
            <person name="Overmann J."/>
        </authorList>
    </citation>
    <scope>NUCLEOTIDE SEQUENCE [LARGE SCALE GENOMIC DNA]</scope>
    <source>
        <strain evidence="9 10">Swamp67</strain>
    </source>
</reference>
<evidence type="ECO:0000259" key="8">
    <source>
        <dbReference type="Pfam" id="PF03176"/>
    </source>
</evidence>
<dbReference type="SUPFAM" id="SSF82866">
    <property type="entry name" value="Multidrug efflux transporter AcrB transmembrane domain"/>
    <property type="match status" value="2"/>
</dbReference>
<evidence type="ECO:0000256" key="4">
    <source>
        <dbReference type="ARBA" id="ARBA00022989"/>
    </source>
</evidence>
<dbReference type="Pfam" id="PF03176">
    <property type="entry name" value="MMPL"/>
    <property type="match status" value="1"/>
</dbReference>
<gene>
    <name evidence="9" type="ORF">DSM104440_02550</name>
</gene>
<dbReference type="InParanoid" id="A0A6M4HB79"/>
<dbReference type="InterPro" id="IPR050545">
    <property type="entry name" value="Mycobact_MmpL"/>
</dbReference>
<dbReference type="GO" id="GO:0005886">
    <property type="term" value="C:plasma membrane"/>
    <property type="evidence" value="ECO:0007669"/>
    <property type="project" value="UniProtKB-SubCell"/>
</dbReference>
<keyword evidence="4 6" id="KW-1133">Transmembrane helix</keyword>
<feature type="chain" id="PRO_5026942442" description="Membrane transport protein MMPL domain-containing protein" evidence="7">
    <location>
        <begin position="20"/>
        <end position="767"/>
    </location>
</feature>
<feature type="transmembrane region" description="Helical" evidence="6">
    <location>
        <begin position="292"/>
        <end position="313"/>
    </location>
</feature>
<sequence>MTRIAAVAALFMLLALALATTVRVQSDFTAFLPATTTPEQRLLVAQLRDGLVSRTMLIALEGADSAALAKASRDIAARLSPMPEFTLVGNGASLASPGLVDKLLARRYVLSPGVTPESFTVEALRRALDARLEEFANPLGGATRALLPRDPTAEFAAVARQLVPVSQPALREGVWFDTRGERALLVAQTRAPGYDSAAQAVAVRHVQDAAGAANPAVRVVMSGPGVFAAESHRVIERDAKWLGAASLAAVLVLLAFVYRSPRAVLVVATPVALGISAGVLAVQAGFGSVHAITLGFGATLVGEAVDYPNYVLVQSSGDAGGLQRVGPTLALGVLTTVASALALAFSGFQGLAQLGVLTIVGILVAGIASRWLVPWLMAGHEPRVHALPIPRSWRRGVSPRTRVIGAIATVVAIAAAIIVLLGTHPAWWERDLANLSPVPADARARDTELRGEMGAPDVSFLAASRGATEDEALANAAAAIPVLTREQARGALRGFDSPAALVPPEAVQRARLAALPAPEALAANLREALRGTPFKPDAFGPFLKDVETARGAPLVTRADYAGTPLAAKLDALLVRVDDQWVALTPLAGVADATALESAIARETGGKTRIVDLKAISTGMVESYLGESLRQVAIGAVLIALLLLVGLRSAKRTARVLFPSLAAIALAVATMVALGTKISVFHLVALLLVLGIGLNYALFLENAGTTDEQRERTRQALALCVATSVATFGLLAFSSTPVLRAIGTTVAMGALLSLGLAVAWLGTPEERA</sequence>
<name>A0A6M4HB79_9PROT</name>
<keyword evidence="2" id="KW-1003">Cell membrane</keyword>
<dbReference type="Gene3D" id="1.20.1640.10">
    <property type="entry name" value="Multidrug efflux transporter AcrB transmembrane domain"/>
    <property type="match status" value="2"/>
</dbReference>
<feature type="transmembrane region" description="Helical" evidence="6">
    <location>
        <begin position="679"/>
        <end position="703"/>
    </location>
</feature>
<feature type="transmembrane region" description="Helical" evidence="6">
    <location>
        <begin position="265"/>
        <end position="286"/>
    </location>
</feature>
<comment type="subcellular location">
    <subcellularLocation>
        <location evidence="1">Cell membrane</location>
        <topology evidence="1">Multi-pass membrane protein</topology>
    </subcellularLocation>
</comment>
<evidence type="ECO:0000313" key="10">
    <source>
        <dbReference type="Proteomes" id="UP000503096"/>
    </source>
</evidence>
<dbReference type="Proteomes" id="UP000503096">
    <property type="component" value="Chromosome"/>
</dbReference>
<dbReference type="InterPro" id="IPR004869">
    <property type="entry name" value="MMPL_dom"/>
</dbReference>
<dbReference type="PANTHER" id="PTHR33406:SF13">
    <property type="entry name" value="MEMBRANE PROTEIN YDFJ"/>
    <property type="match status" value="1"/>
</dbReference>
<evidence type="ECO:0000256" key="1">
    <source>
        <dbReference type="ARBA" id="ARBA00004651"/>
    </source>
</evidence>
<organism evidence="9 10">
    <name type="scientific">Usitatibacter palustris</name>
    <dbReference type="NCBI Taxonomy" id="2732487"/>
    <lineage>
        <taxon>Bacteria</taxon>
        <taxon>Pseudomonadati</taxon>
        <taxon>Pseudomonadota</taxon>
        <taxon>Betaproteobacteria</taxon>
        <taxon>Nitrosomonadales</taxon>
        <taxon>Usitatibacteraceae</taxon>
        <taxon>Usitatibacter</taxon>
    </lineage>
</organism>
<evidence type="ECO:0000256" key="7">
    <source>
        <dbReference type="SAM" id="SignalP"/>
    </source>
</evidence>
<dbReference type="KEGG" id="upl:DSM104440_02550"/>
<evidence type="ECO:0000256" key="3">
    <source>
        <dbReference type="ARBA" id="ARBA00022692"/>
    </source>
</evidence>
<dbReference type="PANTHER" id="PTHR33406">
    <property type="entry name" value="MEMBRANE PROTEIN MJ1562-RELATED"/>
    <property type="match status" value="1"/>
</dbReference>
<dbReference type="RefSeq" id="WP_171163263.1">
    <property type="nucleotide sequence ID" value="NZ_CP053073.1"/>
</dbReference>
<protein>
    <recommendedName>
        <fullName evidence="8">Membrane transport protein MMPL domain-containing protein</fullName>
    </recommendedName>
</protein>